<protein>
    <submittedName>
        <fullName evidence="2">Metallophosphoesterase</fullName>
    </submittedName>
</protein>
<evidence type="ECO:0000313" key="3">
    <source>
        <dbReference type="Proteomes" id="UP000632828"/>
    </source>
</evidence>
<evidence type="ECO:0000313" key="2">
    <source>
        <dbReference type="EMBL" id="MBD1399992.1"/>
    </source>
</evidence>
<dbReference type="Gene3D" id="3.60.21.10">
    <property type="match status" value="1"/>
</dbReference>
<gene>
    <name evidence="2" type="ORF">ICT70_04835</name>
</gene>
<sequence>MSLSVDIIGDVHGRADELEALLKKLGYREHSGSYRHSQRTALFLGDLIDRGKDNARVVGMVRAMIDHGQATAIMGNHEYNAICYHTEHPETGKPLREHSAKNRNQHIEFLREYEGKPGELRTTIDWFKALPLFVETSSFRAVHATWHPDHILAIQQQLNRSTINDEFLLRASVKHSPEHRLIEDTLKGMEIRLPQGECFHDKDDHQRTEIRTRWWLTEANTYQDAAMVAEDTLEKIPTVPFTSTDGLIGYGLTEPPLFIGHYWLTGKPQPLTANIGCLDYSVAKEGGALCAYRFEGEPELSVANFVSVERIK</sequence>
<feature type="domain" description="Calcineurin-like phosphoesterase" evidence="1">
    <location>
        <begin position="5"/>
        <end position="168"/>
    </location>
</feature>
<dbReference type="Pfam" id="PF00149">
    <property type="entry name" value="Metallophos"/>
    <property type="match status" value="1"/>
</dbReference>
<dbReference type="GO" id="GO:0016791">
    <property type="term" value="F:phosphatase activity"/>
    <property type="evidence" value="ECO:0007669"/>
    <property type="project" value="TreeGrafter"/>
</dbReference>
<reference evidence="2" key="1">
    <citation type="submission" date="2020-09" db="EMBL/GenBank/DDBJ databases">
        <title>Pelobacter alkaliphilus sp. nov., a novel anaerobic arsenate-reducing bacterium from terrestrial mud volcano.</title>
        <authorList>
            <person name="Khomyakova M.A."/>
            <person name="Merkel A.Y."/>
            <person name="Slobodkin A.I."/>
        </authorList>
    </citation>
    <scope>NUCLEOTIDE SEQUENCE</scope>
    <source>
        <strain evidence="2">M08fum</strain>
    </source>
</reference>
<keyword evidence="3" id="KW-1185">Reference proteome</keyword>
<proteinExistence type="predicted"/>
<dbReference type="InterPro" id="IPR006186">
    <property type="entry name" value="Ser/Thr-sp_prot-phosphatase"/>
</dbReference>
<organism evidence="2 3">
    <name type="scientific">Pelovirga terrestris</name>
    <dbReference type="NCBI Taxonomy" id="2771352"/>
    <lineage>
        <taxon>Bacteria</taxon>
        <taxon>Pseudomonadati</taxon>
        <taxon>Thermodesulfobacteriota</taxon>
        <taxon>Desulfuromonadia</taxon>
        <taxon>Geobacterales</taxon>
        <taxon>Geobacteraceae</taxon>
        <taxon>Pelovirga</taxon>
    </lineage>
</organism>
<dbReference type="PANTHER" id="PTHR42850:SF7">
    <property type="entry name" value="BIS(5'-NUCLEOSYL)-TETRAPHOSPHATASE PRPE [ASYMMETRICAL]"/>
    <property type="match status" value="1"/>
</dbReference>
<dbReference type="GO" id="GO:0005737">
    <property type="term" value="C:cytoplasm"/>
    <property type="evidence" value="ECO:0007669"/>
    <property type="project" value="TreeGrafter"/>
</dbReference>
<name>A0A8J6UKU4_9BACT</name>
<dbReference type="InterPro" id="IPR050126">
    <property type="entry name" value="Ap4A_hydrolase"/>
</dbReference>
<accession>A0A8J6UKU4</accession>
<dbReference type="AlphaFoldDB" id="A0A8J6UKU4"/>
<evidence type="ECO:0000259" key="1">
    <source>
        <dbReference type="Pfam" id="PF00149"/>
    </source>
</evidence>
<dbReference type="EMBL" id="JACWUN010000004">
    <property type="protein sequence ID" value="MBD1399992.1"/>
    <property type="molecule type" value="Genomic_DNA"/>
</dbReference>
<dbReference type="RefSeq" id="WP_191154264.1">
    <property type="nucleotide sequence ID" value="NZ_JACWUN010000004.1"/>
</dbReference>
<dbReference type="SUPFAM" id="SSF56300">
    <property type="entry name" value="Metallo-dependent phosphatases"/>
    <property type="match status" value="1"/>
</dbReference>
<dbReference type="InterPro" id="IPR004843">
    <property type="entry name" value="Calcineurin-like_PHP"/>
</dbReference>
<dbReference type="PANTHER" id="PTHR42850">
    <property type="entry name" value="METALLOPHOSPHOESTERASE"/>
    <property type="match status" value="1"/>
</dbReference>
<comment type="caution">
    <text evidence="2">The sequence shown here is derived from an EMBL/GenBank/DDBJ whole genome shotgun (WGS) entry which is preliminary data.</text>
</comment>
<dbReference type="InterPro" id="IPR029052">
    <property type="entry name" value="Metallo-depent_PP-like"/>
</dbReference>
<dbReference type="PRINTS" id="PR00114">
    <property type="entry name" value="STPHPHTASE"/>
</dbReference>
<dbReference type="Proteomes" id="UP000632828">
    <property type="component" value="Unassembled WGS sequence"/>
</dbReference>